<dbReference type="Proteomes" id="UP000542125">
    <property type="component" value="Unassembled WGS sequence"/>
</dbReference>
<dbReference type="SUPFAM" id="SSF56645">
    <property type="entry name" value="Acyl-CoA dehydrogenase NM domain-like"/>
    <property type="match status" value="1"/>
</dbReference>
<comment type="caution">
    <text evidence="2">The sequence shown here is derived from an EMBL/GenBank/DDBJ whole genome shotgun (WGS) entry which is preliminary data.</text>
</comment>
<dbReference type="InterPro" id="IPR006091">
    <property type="entry name" value="Acyl-CoA_Oxase/DH_mid-dom"/>
</dbReference>
<protein>
    <recommendedName>
        <fullName evidence="1">Acyl-CoA oxidase/dehydrogenase middle domain-containing protein</fullName>
    </recommendedName>
</protein>
<sequence length="346" mass="36138">MTSASAIDPGDLLRDLVSAGLNTLALPGHGNTLARWRVFAAVAEVDLAAIKLVEGHTDAIAILAELNDPLNDPSLDSPTPPPGSLWATWASEPPTARVEARTGTDGSVLLTGTKAWCSGAAAVTHAVVSAWNADGEPVLVAVAMDQPGVTVTDRGWHAIGMEATRSVDVEFAQARAQWVGQPGQYVGRPGFWQGGAGIAACWYGGACAIADAVRQACADAVRRQDGRPTAAVSPALSFRLAHLGAIDVALGQTAALLREAAIWIDAHPTQDAMAIALRVRASAEAAATRVLDHAGRALGATPYCRDPRYARMAADLPVFIRQSHAEQDLAALARTRLDASEATWDL</sequence>
<dbReference type="InterPro" id="IPR046373">
    <property type="entry name" value="Acyl-CoA_Oxase/DH_mid-dom_sf"/>
</dbReference>
<dbReference type="InterPro" id="IPR009100">
    <property type="entry name" value="AcylCoA_DH/oxidase_NM_dom_sf"/>
</dbReference>
<evidence type="ECO:0000313" key="2">
    <source>
        <dbReference type="EMBL" id="NYE86016.1"/>
    </source>
</evidence>
<proteinExistence type="predicted"/>
<keyword evidence="3" id="KW-1185">Reference proteome</keyword>
<dbReference type="Pfam" id="PF02770">
    <property type="entry name" value="Acyl-CoA_dh_M"/>
    <property type="match status" value="1"/>
</dbReference>
<dbReference type="EMBL" id="JACBYR010000003">
    <property type="protein sequence ID" value="NYE86016.1"/>
    <property type="molecule type" value="Genomic_DNA"/>
</dbReference>
<evidence type="ECO:0000259" key="1">
    <source>
        <dbReference type="Pfam" id="PF02770"/>
    </source>
</evidence>
<dbReference type="RefSeq" id="WP_373563475.1">
    <property type="nucleotide sequence ID" value="NZ_JACBYR010000003.1"/>
</dbReference>
<reference evidence="2 3" key="1">
    <citation type="submission" date="2020-07" db="EMBL/GenBank/DDBJ databases">
        <title>Genomic Encyclopedia of Type Strains, Phase IV (KMG-V): Genome sequencing to study the core and pangenomes of soil and plant-associated prokaryotes.</title>
        <authorList>
            <person name="Whitman W."/>
        </authorList>
    </citation>
    <scope>NUCLEOTIDE SEQUENCE [LARGE SCALE GENOMIC DNA]</scope>
    <source>
        <strain evidence="2 3">SAS40</strain>
    </source>
</reference>
<organism evidence="2 3">
    <name type="scientific">Pigmentiphaga litoralis</name>
    <dbReference type="NCBI Taxonomy" id="516702"/>
    <lineage>
        <taxon>Bacteria</taxon>
        <taxon>Pseudomonadati</taxon>
        <taxon>Pseudomonadota</taxon>
        <taxon>Betaproteobacteria</taxon>
        <taxon>Burkholderiales</taxon>
        <taxon>Alcaligenaceae</taxon>
        <taxon>Pigmentiphaga</taxon>
    </lineage>
</organism>
<dbReference type="GO" id="GO:0003995">
    <property type="term" value="F:acyl-CoA dehydrogenase activity"/>
    <property type="evidence" value="ECO:0007669"/>
    <property type="project" value="TreeGrafter"/>
</dbReference>
<dbReference type="PANTHER" id="PTHR43884">
    <property type="entry name" value="ACYL-COA DEHYDROGENASE"/>
    <property type="match status" value="1"/>
</dbReference>
<dbReference type="PANTHER" id="PTHR43884:SF12">
    <property type="entry name" value="ISOVALERYL-COA DEHYDROGENASE, MITOCHONDRIAL-RELATED"/>
    <property type="match status" value="1"/>
</dbReference>
<dbReference type="Gene3D" id="2.40.110.10">
    <property type="entry name" value="Butyryl-CoA Dehydrogenase, subunit A, domain 2"/>
    <property type="match status" value="1"/>
</dbReference>
<accession>A0A7Y9IZW3</accession>
<gene>
    <name evidence="2" type="ORF">FHW18_005335</name>
</gene>
<name>A0A7Y9IZW3_9BURK</name>
<evidence type="ECO:0000313" key="3">
    <source>
        <dbReference type="Proteomes" id="UP000542125"/>
    </source>
</evidence>
<dbReference type="AlphaFoldDB" id="A0A7Y9IZW3"/>
<feature type="domain" description="Acyl-CoA oxidase/dehydrogenase middle" evidence="1">
    <location>
        <begin position="98"/>
        <end position="172"/>
    </location>
</feature>